<dbReference type="InterPro" id="IPR019574">
    <property type="entry name" value="NADH_UbQ_OxRdtase_Gsu_4Fe4S-bd"/>
</dbReference>
<dbReference type="SUPFAM" id="SSF54292">
    <property type="entry name" value="2Fe-2S ferredoxin-like"/>
    <property type="match status" value="1"/>
</dbReference>
<name>M4QKH5_ANDGO</name>
<dbReference type="InterPro" id="IPR050123">
    <property type="entry name" value="Prok_molybdopt-oxidoreductase"/>
</dbReference>
<dbReference type="PROSITE" id="PS00643">
    <property type="entry name" value="COMPLEX1_75K_3"/>
    <property type="match status" value="1"/>
</dbReference>
<evidence type="ECO:0000256" key="1">
    <source>
        <dbReference type="ARBA" id="ARBA00001966"/>
    </source>
</evidence>
<dbReference type="InterPro" id="IPR001041">
    <property type="entry name" value="2Fe-2S_ferredoxin-type"/>
</dbReference>
<dbReference type="Gene3D" id="3.40.50.740">
    <property type="match status" value="1"/>
</dbReference>
<dbReference type="InterPro" id="IPR010228">
    <property type="entry name" value="NADH_UbQ_OxRdtase_Gsu"/>
</dbReference>
<dbReference type="GO" id="GO:0016020">
    <property type="term" value="C:membrane"/>
    <property type="evidence" value="ECO:0007669"/>
    <property type="project" value="InterPro"/>
</dbReference>
<evidence type="ECO:0000256" key="8">
    <source>
        <dbReference type="ARBA" id="ARBA00023027"/>
    </source>
</evidence>
<dbReference type="InterPro" id="IPR006656">
    <property type="entry name" value="Mopterin_OxRdtase"/>
</dbReference>
<comment type="similarity">
    <text evidence="2 10">Belongs to the complex I 75 kDa subunit family.</text>
</comment>
<evidence type="ECO:0000256" key="5">
    <source>
        <dbReference type="ARBA" id="ARBA00022967"/>
    </source>
</evidence>
<comment type="cofactor">
    <cofactor evidence="1">
        <name>[4Fe-4S] cluster</name>
        <dbReference type="ChEBI" id="CHEBI:49883"/>
    </cofactor>
</comment>
<organism evidence="14">
    <name type="scientific">Andalucia godoyi</name>
    <name type="common">Flagellate</name>
    <dbReference type="NCBI Taxonomy" id="505711"/>
    <lineage>
        <taxon>Eukaryota</taxon>
        <taxon>Discoba</taxon>
        <taxon>Jakobida</taxon>
        <taxon>Andalucina</taxon>
        <taxon>Andaluciidae</taxon>
        <taxon>Andalucia</taxon>
    </lineage>
</organism>
<dbReference type="FunFam" id="3.30.70.20:FF:000002">
    <property type="entry name" value="NADH-ubiquinone oxidoreductase 75 kDa subunit"/>
    <property type="match status" value="1"/>
</dbReference>
<dbReference type="InterPro" id="IPR015405">
    <property type="entry name" value="NDUFS1-like_C"/>
</dbReference>
<protein>
    <submittedName>
        <fullName evidence="14">NADH dehydrogenase subunit 11</fullName>
        <ecNumber evidence="14">1.6.5.3</ecNumber>
    </submittedName>
</protein>
<reference evidence="14" key="1">
    <citation type="journal article" date="2013" name="Genome Biol. Evol.">
        <title>Strikingly bacteria-like and gene-rich mitochondrial genomes throughout jakobid protists.</title>
        <authorList>
            <person name="Burger G."/>
            <person name="Gray M.W."/>
            <person name="Forget L."/>
            <person name="Lang B.F."/>
        </authorList>
    </citation>
    <scope>NUCLEOTIDE SEQUENCE</scope>
    <source>
        <strain evidence="14">ATCC PRA-185</strain>
    </source>
</reference>
<dbReference type="PANTHER" id="PTHR43105:SF13">
    <property type="entry name" value="NADH-UBIQUINONE OXIDOREDUCTASE 75 KDA SUBUNIT, MITOCHONDRIAL"/>
    <property type="match status" value="1"/>
</dbReference>
<dbReference type="NCBIfam" id="TIGR01973">
    <property type="entry name" value="NuoG"/>
    <property type="match status" value="1"/>
</dbReference>
<sequence length="672" mass="74886">MVIVFVDGHQVNVEKGSTILQACAQVGVEIPRFCYHERLSIAGNCRMCLVEVEKSAKPVASCAMPVMEGMKVFTNTNLVKKAREGVLEFLLINHPLDCPICDQGGECDLQDQAMAYGSDRGRFYEFKRGVDDKNIGPLVKTIMTRCIHCTRCIRFAAEIAGVEDLGTVGRGRDTEVGTYIEKAFQSELSGNVIDLCPVGALTSKPYAFTARSWELKSTESIDVLDALGSNIRIDVRGSEIMRILPRLNDDVNEEWISDKTRFAYDGLKRQRLTTPMIRQNDQFIQVSWEDAFETIRKKLSPQSKVQAFAGDLADTESLVVLRDLFHGLGTQKVQSLAIPTHLSPDLRVNYLANTTLAGLEDSDVCLLLGINPRFEATLVNTRLRKSVLLNQLSVYSIGNEVDLTYPHTHLGNDVALFAQIVEGRHPFCQVLRKAKKPTLLIGKAFLETQSFSLVEELTRYLPLVQKDWNGVNVIHLHASSVGSLDVGYQSHSSSDYFKNDSVQMTYLLGVDDEAFVRQVRQQSEFVVYQGHHGDVGALYADVILPGSAYTEKTSLYVNLEGRPQKTKLAFYPAGEARQDWKILRALSEYLNVSLPYDDEAALEKRLSEIAPHLSSIGKIQKADTSLLGHLSRKVSGESQVLGRTLDNFYMTNVISKASQTMAKCVKLIQLPY</sequence>
<dbReference type="InterPro" id="IPR036010">
    <property type="entry name" value="2Fe-2S_ferredoxin-like_sf"/>
</dbReference>
<evidence type="ECO:0000256" key="6">
    <source>
        <dbReference type="ARBA" id="ARBA00023004"/>
    </source>
</evidence>
<keyword evidence="8" id="KW-0520">NAD</keyword>
<dbReference type="CDD" id="cd02773">
    <property type="entry name" value="MopB_Res-Cmplx1_Nad11"/>
    <property type="match status" value="1"/>
</dbReference>
<feature type="domain" description="4Fe-4S His(Cys)3-ligated-type" evidence="13">
    <location>
        <begin position="78"/>
        <end position="117"/>
    </location>
</feature>
<dbReference type="Pfam" id="PF00384">
    <property type="entry name" value="Molybdopterin"/>
    <property type="match status" value="1"/>
</dbReference>
<dbReference type="Gene3D" id="3.10.20.740">
    <property type="match status" value="1"/>
</dbReference>
<dbReference type="GO" id="GO:0008137">
    <property type="term" value="F:NADH dehydrogenase (ubiquinone) activity"/>
    <property type="evidence" value="ECO:0007669"/>
    <property type="project" value="InterPro"/>
</dbReference>
<dbReference type="SUPFAM" id="SSF54862">
    <property type="entry name" value="4Fe-4S ferredoxins"/>
    <property type="match status" value="1"/>
</dbReference>
<dbReference type="Gene3D" id="3.30.70.20">
    <property type="match status" value="1"/>
</dbReference>
<dbReference type="SUPFAM" id="SSF53706">
    <property type="entry name" value="Formate dehydrogenase/DMSO reductase, domains 1-3"/>
    <property type="match status" value="1"/>
</dbReference>
<evidence type="ECO:0000256" key="7">
    <source>
        <dbReference type="ARBA" id="ARBA00023014"/>
    </source>
</evidence>
<dbReference type="PROSITE" id="PS51669">
    <property type="entry name" value="4FE4S_MOW_BIS_MGD"/>
    <property type="match status" value="1"/>
</dbReference>
<dbReference type="PROSITE" id="PS51839">
    <property type="entry name" value="4FE4S_HC3"/>
    <property type="match status" value="1"/>
</dbReference>
<dbReference type="GO" id="GO:0051539">
    <property type="term" value="F:4 iron, 4 sulfur cluster binding"/>
    <property type="evidence" value="ECO:0007669"/>
    <property type="project" value="UniProtKB-KW"/>
</dbReference>
<dbReference type="GO" id="GO:0042773">
    <property type="term" value="P:ATP synthesis coupled electron transport"/>
    <property type="evidence" value="ECO:0007669"/>
    <property type="project" value="InterPro"/>
</dbReference>
<comment type="cofactor">
    <cofactor evidence="9">
        <name>[2Fe-2S] cluster</name>
        <dbReference type="ChEBI" id="CHEBI:190135"/>
    </cofactor>
</comment>
<feature type="domain" description="2Fe-2S ferredoxin-type" evidence="11">
    <location>
        <begin position="1"/>
        <end position="78"/>
    </location>
</feature>
<dbReference type="SMART" id="SM00929">
    <property type="entry name" value="NADH-G_4Fe-4S_3"/>
    <property type="match status" value="1"/>
</dbReference>
<dbReference type="PROSITE" id="PS00641">
    <property type="entry name" value="COMPLEX1_75K_1"/>
    <property type="match status" value="1"/>
</dbReference>
<proteinExistence type="inferred from homology"/>
<dbReference type="Pfam" id="PF22151">
    <property type="entry name" value="Fer4_NDSU1"/>
    <property type="match status" value="1"/>
</dbReference>
<evidence type="ECO:0000259" key="11">
    <source>
        <dbReference type="PROSITE" id="PS51085"/>
    </source>
</evidence>
<dbReference type="CDD" id="cd00207">
    <property type="entry name" value="fer2"/>
    <property type="match status" value="1"/>
</dbReference>
<dbReference type="Pfam" id="PF13510">
    <property type="entry name" value="Fer2_4"/>
    <property type="match status" value="1"/>
</dbReference>
<evidence type="ECO:0000256" key="10">
    <source>
        <dbReference type="RuleBase" id="RU004523"/>
    </source>
</evidence>
<keyword evidence="6" id="KW-0408">Iron</keyword>
<evidence type="ECO:0000259" key="12">
    <source>
        <dbReference type="PROSITE" id="PS51669"/>
    </source>
</evidence>
<dbReference type="InterPro" id="IPR054351">
    <property type="entry name" value="NADH_UbQ_OxRdtase_ferredoxin"/>
</dbReference>
<dbReference type="FunFam" id="3.10.20.740:FF:000001">
    <property type="entry name" value="NADH-quinone oxidoreductase subunit G"/>
    <property type="match status" value="1"/>
</dbReference>
<evidence type="ECO:0000256" key="3">
    <source>
        <dbReference type="ARBA" id="ARBA00022485"/>
    </source>
</evidence>
<dbReference type="GO" id="GO:0016651">
    <property type="term" value="F:oxidoreductase activity, acting on NAD(P)H"/>
    <property type="evidence" value="ECO:0007669"/>
    <property type="project" value="InterPro"/>
</dbReference>
<keyword evidence="3" id="KW-0004">4Fe-4S</keyword>
<keyword evidence="4" id="KW-0479">Metal-binding</keyword>
<geneLocation type="mitochondrion" evidence="14"/>
<dbReference type="GO" id="GO:0046872">
    <property type="term" value="F:metal ion binding"/>
    <property type="evidence" value="ECO:0007669"/>
    <property type="project" value="UniProtKB-KW"/>
</dbReference>
<evidence type="ECO:0000256" key="2">
    <source>
        <dbReference type="ARBA" id="ARBA00005404"/>
    </source>
</evidence>
<dbReference type="InterPro" id="IPR000283">
    <property type="entry name" value="NADH_UbQ_OxRdtase_75kDa_su_CS"/>
</dbReference>
<dbReference type="InterPro" id="IPR006963">
    <property type="entry name" value="Mopterin_OxRdtase_4Fe-4S_dom"/>
</dbReference>
<keyword evidence="5" id="KW-1278">Translocase</keyword>
<dbReference type="Pfam" id="PF22117">
    <property type="entry name" value="Fer4_Nqo3"/>
    <property type="match status" value="1"/>
</dbReference>
<dbReference type="AlphaFoldDB" id="M4QKH5"/>
<dbReference type="PANTHER" id="PTHR43105">
    <property type="entry name" value="RESPIRATORY NITRATE REDUCTASE"/>
    <property type="match status" value="1"/>
</dbReference>
<dbReference type="EC" id="1.6.5.3" evidence="14"/>
<dbReference type="SMR" id="M4QKH5"/>
<accession>M4QKH5</accession>
<keyword evidence="7" id="KW-0411">Iron-sulfur</keyword>
<dbReference type="Pfam" id="PF10588">
    <property type="entry name" value="NADH-G_4Fe-4S_3"/>
    <property type="match status" value="1"/>
</dbReference>
<dbReference type="PROSITE" id="PS00642">
    <property type="entry name" value="COMPLEX1_75K_2"/>
    <property type="match status" value="1"/>
</dbReference>
<dbReference type="EMBL" id="KC353352">
    <property type="protein sequence ID" value="AGH23973.1"/>
    <property type="molecule type" value="Genomic_DNA"/>
</dbReference>
<evidence type="ECO:0000259" key="13">
    <source>
        <dbReference type="PROSITE" id="PS51839"/>
    </source>
</evidence>
<evidence type="ECO:0000256" key="4">
    <source>
        <dbReference type="ARBA" id="ARBA00022723"/>
    </source>
</evidence>
<keyword evidence="14" id="KW-0560">Oxidoreductase</keyword>
<gene>
    <name evidence="14" type="primary">nad11</name>
</gene>
<evidence type="ECO:0000256" key="9">
    <source>
        <dbReference type="ARBA" id="ARBA00034078"/>
    </source>
</evidence>
<feature type="domain" description="4Fe-4S Mo/W bis-MGD-type" evidence="12">
    <location>
        <begin position="215"/>
        <end position="271"/>
    </location>
</feature>
<dbReference type="PROSITE" id="PS51085">
    <property type="entry name" value="2FE2S_FER_2"/>
    <property type="match status" value="1"/>
</dbReference>
<evidence type="ECO:0000313" key="14">
    <source>
        <dbReference type="EMBL" id="AGH23973.1"/>
    </source>
</evidence>
<keyword evidence="14" id="KW-0496">Mitochondrion</keyword>
<dbReference type="Gene3D" id="3.30.200.210">
    <property type="match status" value="1"/>
</dbReference>
<dbReference type="Pfam" id="PF09326">
    <property type="entry name" value="NADH_dhqG_C"/>
    <property type="match status" value="1"/>
</dbReference>
<dbReference type="FunFam" id="3.30.200.210:FF:000002">
    <property type="entry name" value="NADH-ubiquinone oxidoreductase 75 kDa subunit"/>
    <property type="match status" value="1"/>
</dbReference>